<proteinExistence type="predicted"/>
<keyword evidence="1" id="KW-0472">Membrane</keyword>
<evidence type="ECO:0000313" key="2">
    <source>
        <dbReference type="EMBL" id="OXU30212.1"/>
    </source>
</evidence>
<reference evidence="2 3" key="1">
    <citation type="journal article" date="2017" name="Curr. Biol.">
        <title>The Evolution of Venom by Co-option of Single-Copy Genes.</title>
        <authorList>
            <person name="Martinson E.O."/>
            <person name="Mrinalini"/>
            <person name="Kelkar Y.D."/>
            <person name="Chang C.H."/>
            <person name="Werren J.H."/>
        </authorList>
    </citation>
    <scope>NUCLEOTIDE SEQUENCE [LARGE SCALE GENOMIC DNA]</scope>
    <source>
        <strain evidence="2 3">Alberta</strain>
        <tissue evidence="2">Whole body</tissue>
    </source>
</reference>
<accession>A0A232FHQ9</accession>
<name>A0A232FHQ9_9HYME</name>
<comment type="caution">
    <text evidence="2">The sequence shown here is derived from an EMBL/GenBank/DDBJ whole genome shotgun (WGS) entry which is preliminary data.</text>
</comment>
<organism evidence="2 3">
    <name type="scientific">Trichomalopsis sarcophagae</name>
    <dbReference type="NCBI Taxonomy" id="543379"/>
    <lineage>
        <taxon>Eukaryota</taxon>
        <taxon>Metazoa</taxon>
        <taxon>Ecdysozoa</taxon>
        <taxon>Arthropoda</taxon>
        <taxon>Hexapoda</taxon>
        <taxon>Insecta</taxon>
        <taxon>Pterygota</taxon>
        <taxon>Neoptera</taxon>
        <taxon>Endopterygota</taxon>
        <taxon>Hymenoptera</taxon>
        <taxon>Apocrita</taxon>
        <taxon>Proctotrupomorpha</taxon>
        <taxon>Chalcidoidea</taxon>
        <taxon>Pteromalidae</taxon>
        <taxon>Pteromalinae</taxon>
        <taxon>Trichomalopsis</taxon>
    </lineage>
</organism>
<keyword evidence="1" id="KW-1133">Transmembrane helix</keyword>
<gene>
    <name evidence="2" type="ORF">TSAR_005546</name>
</gene>
<evidence type="ECO:0000313" key="3">
    <source>
        <dbReference type="Proteomes" id="UP000215335"/>
    </source>
</evidence>
<protein>
    <submittedName>
        <fullName evidence="2">Uncharacterized protein</fullName>
    </submittedName>
</protein>
<feature type="transmembrane region" description="Helical" evidence="1">
    <location>
        <begin position="24"/>
        <end position="41"/>
    </location>
</feature>
<sequence length="62" mass="7590">MTNWKISSNRLEKIQIYFLVNSKYFLFSNFFLYNALFLNFLKFKKKSKTLKFFVPYALFGQL</sequence>
<dbReference type="AlphaFoldDB" id="A0A232FHQ9"/>
<dbReference type="EMBL" id="NNAY01000184">
    <property type="protein sequence ID" value="OXU30212.1"/>
    <property type="molecule type" value="Genomic_DNA"/>
</dbReference>
<keyword evidence="1" id="KW-0812">Transmembrane</keyword>
<keyword evidence="3" id="KW-1185">Reference proteome</keyword>
<evidence type="ECO:0000256" key="1">
    <source>
        <dbReference type="SAM" id="Phobius"/>
    </source>
</evidence>
<dbReference type="Proteomes" id="UP000215335">
    <property type="component" value="Unassembled WGS sequence"/>
</dbReference>